<dbReference type="AlphaFoldDB" id="A0A1V4SDM1"/>
<reference evidence="13 14" key="1">
    <citation type="submission" date="2017-03" db="EMBL/GenBank/DDBJ databases">
        <title>Genome sequence of Clostridium hungatei DSM 14427.</title>
        <authorList>
            <person name="Poehlein A."/>
            <person name="Daniel R."/>
        </authorList>
    </citation>
    <scope>NUCLEOTIDE SEQUENCE [LARGE SCALE GENOMIC DNA]</scope>
    <source>
        <strain evidence="13 14">DSM 14427</strain>
    </source>
</reference>
<dbReference type="PANTHER" id="PTHR31559">
    <property type="entry name" value="PYRIDOXAL 5'-PHOSPHATE SYNTHASE SUBUNIT SNO"/>
    <property type="match status" value="1"/>
</dbReference>
<comment type="catalytic activity">
    <reaction evidence="6 10">
        <text>aldehydo-D-ribose 5-phosphate + D-glyceraldehyde 3-phosphate + L-glutamine = pyridoxal 5'-phosphate + L-glutamate + phosphate + 3 H2O + H(+)</text>
        <dbReference type="Rhea" id="RHEA:31507"/>
        <dbReference type="ChEBI" id="CHEBI:15377"/>
        <dbReference type="ChEBI" id="CHEBI:15378"/>
        <dbReference type="ChEBI" id="CHEBI:29985"/>
        <dbReference type="ChEBI" id="CHEBI:43474"/>
        <dbReference type="ChEBI" id="CHEBI:58273"/>
        <dbReference type="ChEBI" id="CHEBI:58359"/>
        <dbReference type="ChEBI" id="CHEBI:59776"/>
        <dbReference type="ChEBI" id="CHEBI:597326"/>
        <dbReference type="EC" id="4.3.3.6"/>
    </reaction>
</comment>
<dbReference type="HAMAP" id="MF_01615">
    <property type="entry name" value="PdxT"/>
    <property type="match status" value="1"/>
</dbReference>
<dbReference type="GO" id="GO:0042823">
    <property type="term" value="P:pyridoxal phosphate biosynthetic process"/>
    <property type="evidence" value="ECO:0007669"/>
    <property type="project" value="UniProtKB-UniRule"/>
</dbReference>
<dbReference type="InterPro" id="IPR021196">
    <property type="entry name" value="PdxT/SNO_CS"/>
</dbReference>
<gene>
    <name evidence="10 13" type="primary">pdxT</name>
    <name evidence="13" type="ORF">CLHUN_41270</name>
</gene>
<evidence type="ECO:0000256" key="8">
    <source>
        <dbReference type="ARBA" id="ARBA00054599"/>
    </source>
</evidence>
<keyword evidence="2 10" id="KW-0378">Hydrolase</keyword>
<dbReference type="EMBL" id="MZGX01000037">
    <property type="protein sequence ID" value="OPX42012.1"/>
    <property type="molecule type" value="Genomic_DNA"/>
</dbReference>
<dbReference type="EC" id="4.3.3.6" evidence="10"/>
<organism evidence="13 14">
    <name type="scientific">Ruminiclostridium hungatei</name>
    <name type="common">Clostridium hungatei</name>
    <dbReference type="NCBI Taxonomy" id="48256"/>
    <lineage>
        <taxon>Bacteria</taxon>
        <taxon>Bacillati</taxon>
        <taxon>Bacillota</taxon>
        <taxon>Clostridia</taxon>
        <taxon>Eubacteriales</taxon>
        <taxon>Oscillospiraceae</taxon>
        <taxon>Ruminiclostridium</taxon>
    </lineage>
</organism>
<evidence type="ECO:0000313" key="13">
    <source>
        <dbReference type="EMBL" id="OPX42012.1"/>
    </source>
</evidence>
<dbReference type="GO" id="GO:0004359">
    <property type="term" value="F:glutaminase activity"/>
    <property type="evidence" value="ECO:0007669"/>
    <property type="project" value="UniProtKB-UniRule"/>
</dbReference>
<dbReference type="PROSITE" id="PS01236">
    <property type="entry name" value="PDXT_SNO_1"/>
    <property type="match status" value="1"/>
</dbReference>
<dbReference type="UniPathway" id="UPA00245"/>
<accession>A0A1V4SDM1</accession>
<dbReference type="NCBIfam" id="TIGR03800">
    <property type="entry name" value="PLP_synth_Pdx2"/>
    <property type="match status" value="1"/>
</dbReference>
<proteinExistence type="inferred from homology"/>
<dbReference type="GO" id="GO:0016740">
    <property type="term" value="F:transferase activity"/>
    <property type="evidence" value="ECO:0007669"/>
    <property type="project" value="UniProtKB-KW"/>
</dbReference>
<evidence type="ECO:0000256" key="3">
    <source>
        <dbReference type="ARBA" id="ARBA00022898"/>
    </source>
</evidence>
<dbReference type="Pfam" id="PF01174">
    <property type="entry name" value="SNO"/>
    <property type="match status" value="1"/>
</dbReference>
<dbReference type="InterPro" id="IPR002161">
    <property type="entry name" value="PdxT/SNO"/>
</dbReference>
<keyword evidence="13" id="KW-0808">Transferase</keyword>
<evidence type="ECO:0000256" key="4">
    <source>
        <dbReference type="ARBA" id="ARBA00022962"/>
    </source>
</evidence>
<evidence type="ECO:0000256" key="6">
    <source>
        <dbReference type="ARBA" id="ARBA00047992"/>
    </source>
</evidence>
<keyword evidence="5 10" id="KW-0456">Lyase</keyword>
<evidence type="ECO:0000256" key="10">
    <source>
        <dbReference type="HAMAP-Rule" id="MF_01615"/>
    </source>
</evidence>
<feature type="active site" description="Charge relay system" evidence="10 11">
    <location>
        <position position="181"/>
    </location>
</feature>
<evidence type="ECO:0000256" key="11">
    <source>
        <dbReference type="PIRSR" id="PIRSR005639-1"/>
    </source>
</evidence>
<dbReference type="GO" id="GO:0036381">
    <property type="term" value="F:pyridoxal 5'-phosphate synthase (glutamine hydrolysing) activity"/>
    <property type="evidence" value="ECO:0007669"/>
    <property type="project" value="UniProtKB-UniRule"/>
</dbReference>
<dbReference type="InterPro" id="IPR029062">
    <property type="entry name" value="Class_I_gatase-like"/>
</dbReference>
<dbReference type="Gene3D" id="3.40.50.880">
    <property type="match status" value="1"/>
</dbReference>
<name>A0A1V4SDM1_RUMHU</name>
<dbReference type="GO" id="GO:0005829">
    <property type="term" value="C:cytosol"/>
    <property type="evidence" value="ECO:0007669"/>
    <property type="project" value="TreeGrafter"/>
</dbReference>
<sequence length="196" mass="21633">MHQGAGSMKRIGVLGLQGAVQEHLDMLRQIGEIEACMVKYKADVENIDGLIIPGGESTAIGRLLSDFDLTVPLKARIENGMPVWGTCAGMILLARNISNDERRHLEVMDIEVMRNGYGRQLDSFKTTVDIPAVSAQKVPLVFIRAPYVVDISPQVEVLLSLDGHIVACRQKNMLATSFHPELTGDLSFHKYFADMI</sequence>
<evidence type="ECO:0000256" key="9">
    <source>
        <dbReference type="ARBA" id="ARBA00064749"/>
    </source>
</evidence>
<keyword evidence="14" id="KW-1185">Reference proteome</keyword>
<protein>
    <recommendedName>
        <fullName evidence="10">Pyridoxal 5'-phosphate synthase subunit PdxT</fullName>
        <ecNumber evidence="10">4.3.3.6</ecNumber>
    </recommendedName>
    <alternativeName>
        <fullName evidence="10">Pdx2</fullName>
    </alternativeName>
    <alternativeName>
        <fullName evidence="10">Pyridoxal 5'-phosphate synthase glutaminase subunit</fullName>
        <ecNumber evidence="10">3.5.1.2</ecNumber>
    </alternativeName>
</protein>
<dbReference type="SUPFAM" id="SSF52317">
    <property type="entry name" value="Class I glutamine amidotransferase-like"/>
    <property type="match status" value="1"/>
</dbReference>
<dbReference type="GO" id="GO:1903600">
    <property type="term" value="C:glutaminase complex"/>
    <property type="evidence" value="ECO:0007669"/>
    <property type="project" value="TreeGrafter"/>
</dbReference>
<comment type="pathway">
    <text evidence="10">Cofactor biosynthesis; pyridoxal 5'-phosphate biosynthesis.</text>
</comment>
<evidence type="ECO:0000313" key="14">
    <source>
        <dbReference type="Proteomes" id="UP000191554"/>
    </source>
</evidence>
<evidence type="ECO:0000256" key="12">
    <source>
        <dbReference type="PIRSR" id="PIRSR005639-2"/>
    </source>
</evidence>
<dbReference type="PIRSF" id="PIRSF005639">
    <property type="entry name" value="Glut_amidoT_SNO"/>
    <property type="match status" value="1"/>
</dbReference>
<keyword evidence="3 10" id="KW-0663">Pyridoxal phosphate</keyword>
<comment type="similarity">
    <text evidence="1 10">Belongs to the glutaminase PdxT/SNO family.</text>
</comment>
<feature type="binding site" evidence="10 12">
    <location>
        <begin position="143"/>
        <end position="144"/>
    </location>
    <ligand>
        <name>L-glutamine</name>
        <dbReference type="ChEBI" id="CHEBI:58359"/>
    </ligand>
</feature>
<dbReference type="CDD" id="cd01749">
    <property type="entry name" value="GATase1_PB"/>
    <property type="match status" value="1"/>
</dbReference>
<evidence type="ECO:0000256" key="2">
    <source>
        <dbReference type="ARBA" id="ARBA00022801"/>
    </source>
</evidence>
<evidence type="ECO:0000256" key="5">
    <source>
        <dbReference type="ARBA" id="ARBA00023239"/>
    </source>
</evidence>
<comment type="subunit">
    <text evidence="9 10">In the presence of PdxS, forms a dodecamer of heterodimers. Only shows activity in the heterodimer.</text>
</comment>
<evidence type="ECO:0000256" key="7">
    <source>
        <dbReference type="ARBA" id="ARBA00049534"/>
    </source>
</evidence>
<dbReference type="PROSITE" id="PS51273">
    <property type="entry name" value="GATASE_TYPE_1"/>
    <property type="match status" value="1"/>
</dbReference>
<dbReference type="PROSITE" id="PS51130">
    <property type="entry name" value="PDXT_SNO_2"/>
    <property type="match status" value="1"/>
</dbReference>
<dbReference type="PANTHER" id="PTHR31559:SF0">
    <property type="entry name" value="PYRIDOXAL 5'-PHOSPHATE SYNTHASE SUBUNIT SNO1-RELATED"/>
    <property type="match status" value="1"/>
</dbReference>
<dbReference type="FunFam" id="3.40.50.880:FF:000010">
    <property type="entry name" value="uncharacterized protein LOC100176842 isoform X2"/>
    <property type="match status" value="1"/>
</dbReference>
<comment type="caution">
    <text evidence="13">The sequence shown here is derived from an EMBL/GenBank/DDBJ whole genome shotgun (WGS) entry which is preliminary data.</text>
</comment>
<dbReference type="Proteomes" id="UP000191554">
    <property type="component" value="Unassembled WGS sequence"/>
</dbReference>
<feature type="binding site" evidence="10 12">
    <location>
        <begin position="55"/>
        <end position="57"/>
    </location>
    <ligand>
        <name>L-glutamine</name>
        <dbReference type="ChEBI" id="CHEBI:58359"/>
    </ligand>
</feature>
<feature type="active site" description="Nucleophile" evidence="10 11">
    <location>
        <position position="87"/>
    </location>
</feature>
<dbReference type="STRING" id="48256.CLHUN_41270"/>
<comment type="catalytic activity">
    <reaction evidence="7 10">
        <text>L-glutamine + H2O = L-glutamate + NH4(+)</text>
        <dbReference type="Rhea" id="RHEA:15889"/>
        <dbReference type="ChEBI" id="CHEBI:15377"/>
        <dbReference type="ChEBI" id="CHEBI:28938"/>
        <dbReference type="ChEBI" id="CHEBI:29985"/>
        <dbReference type="ChEBI" id="CHEBI:58359"/>
        <dbReference type="EC" id="3.5.1.2"/>
    </reaction>
</comment>
<keyword evidence="4 10" id="KW-0315">Glutamine amidotransferase</keyword>
<comment type="function">
    <text evidence="8 10">Catalyzes the hydrolysis of glutamine to glutamate and ammonia as part of the biosynthesis of pyridoxal 5'-phosphate. The resulting ammonia molecule is channeled to the active site of PdxS.</text>
</comment>
<evidence type="ECO:0000256" key="1">
    <source>
        <dbReference type="ARBA" id="ARBA00008345"/>
    </source>
</evidence>
<feature type="binding site" evidence="10 12">
    <location>
        <position position="114"/>
    </location>
    <ligand>
        <name>L-glutamine</name>
        <dbReference type="ChEBI" id="CHEBI:58359"/>
    </ligand>
</feature>
<dbReference type="GO" id="GO:0008614">
    <property type="term" value="P:pyridoxine metabolic process"/>
    <property type="evidence" value="ECO:0007669"/>
    <property type="project" value="TreeGrafter"/>
</dbReference>
<dbReference type="GO" id="GO:0006543">
    <property type="term" value="P:L-glutamine catabolic process"/>
    <property type="evidence" value="ECO:0007669"/>
    <property type="project" value="UniProtKB-UniRule"/>
</dbReference>
<dbReference type="EC" id="3.5.1.2" evidence="10"/>
<feature type="active site" description="Charge relay system" evidence="10 11">
    <location>
        <position position="179"/>
    </location>
</feature>